<keyword evidence="1 3" id="KW-0145">Chemotaxis</keyword>
<dbReference type="PANTHER" id="PTHR35147">
    <property type="entry name" value="CHEMORECEPTOR GLUTAMINE DEAMIDASE CHED-RELATED"/>
    <property type="match status" value="1"/>
</dbReference>
<dbReference type="CDD" id="cd16352">
    <property type="entry name" value="CheD"/>
    <property type="match status" value="1"/>
</dbReference>
<evidence type="ECO:0000256" key="3">
    <source>
        <dbReference type="HAMAP-Rule" id="MF_01440"/>
    </source>
</evidence>
<dbReference type="PANTHER" id="PTHR35147:SF3">
    <property type="entry name" value="CHEMORECEPTOR GLUTAMINE DEAMIDASE CHED 1-RELATED"/>
    <property type="match status" value="1"/>
</dbReference>
<dbReference type="InterPro" id="IPR011324">
    <property type="entry name" value="Cytotoxic_necrot_fac-like_cat"/>
</dbReference>
<dbReference type="Proteomes" id="UP001056937">
    <property type="component" value="Chromosome 1"/>
</dbReference>
<dbReference type="Gene3D" id="3.30.1330.200">
    <property type="match status" value="1"/>
</dbReference>
<dbReference type="EMBL" id="CP084930">
    <property type="protein sequence ID" value="USI71714.1"/>
    <property type="molecule type" value="Genomic_DNA"/>
</dbReference>
<dbReference type="InterPro" id="IPR005659">
    <property type="entry name" value="Chemorcpt_Glu_NH3ase_CheD"/>
</dbReference>
<dbReference type="RefSeq" id="WP_252165527.1">
    <property type="nucleotide sequence ID" value="NZ_CP084930.1"/>
</dbReference>
<organism evidence="4 5">
    <name type="scientific">Sphingomonas morindae</name>
    <dbReference type="NCBI Taxonomy" id="1541170"/>
    <lineage>
        <taxon>Bacteria</taxon>
        <taxon>Pseudomonadati</taxon>
        <taxon>Pseudomonadota</taxon>
        <taxon>Alphaproteobacteria</taxon>
        <taxon>Sphingomonadales</taxon>
        <taxon>Sphingomonadaceae</taxon>
        <taxon>Sphingomonas</taxon>
    </lineage>
</organism>
<name>A0ABY4X4A1_9SPHN</name>
<reference evidence="4" key="1">
    <citation type="journal article" date="2022" name="Toxins">
        <title>Genomic Analysis of Sphingopyxis sp. USTB-05 for Biodegrading Cyanobacterial Hepatotoxins.</title>
        <authorList>
            <person name="Liu C."/>
            <person name="Xu Q."/>
            <person name="Zhao Z."/>
            <person name="Zhang H."/>
            <person name="Liu X."/>
            <person name="Yin C."/>
            <person name="Liu Y."/>
            <person name="Yan H."/>
        </authorList>
    </citation>
    <scope>NUCLEOTIDE SEQUENCE</scope>
    <source>
        <strain evidence="4">NBD5</strain>
    </source>
</reference>
<dbReference type="Pfam" id="PF03975">
    <property type="entry name" value="CheD"/>
    <property type="match status" value="1"/>
</dbReference>
<comment type="catalytic activity">
    <reaction evidence="3">
        <text>L-glutaminyl-[protein] + H2O = L-glutamyl-[protein] + NH4(+)</text>
        <dbReference type="Rhea" id="RHEA:16441"/>
        <dbReference type="Rhea" id="RHEA-COMP:10207"/>
        <dbReference type="Rhea" id="RHEA-COMP:10208"/>
        <dbReference type="ChEBI" id="CHEBI:15377"/>
        <dbReference type="ChEBI" id="CHEBI:28938"/>
        <dbReference type="ChEBI" id="CHEBI:29973"/>
        <dbReference type="ChEBI" id="CHEBI:30011"/>
        <dbReference type="EC" id="3.5.1.44"/>
    </reaction>
</comment>
<comment type="similarity">
    <text evidence="3">Belongs to the CheD family.</text>
</comment>
<evidence type="ECO:0000313" key="5">
    <source>
        <dbReference type="Proteomes" id="UP001056937"/>
    </source>
</evidence>
<dbReference type="HAMAP" id="MF_01440">
    <property type="entry name" value="CheD"/>
    <property type="match status" value="1"/>
</dbReference>
<keyword evidence="2 3" id="KW-0378">Hydrolase</keyword>
<keyword evidence="5" id="KW-1185">Reference proteome</keyword>
<evidence type="ECO:0000313" key="4">
    <source>
        <dbReference type="EMBL" id="USI71714.1"/>
    </source>
</evidence>
<gene>
    <name evidence="3" type="primary">cheD</name>
    <name evidence="4" type="ORF">LHA26_10280</name>
</gene>
<protein>
    <recommendedName>
        <fullName evidence="3">Probable chemoreceptor glutamine deamidase CheD</fullName>
        <ecNumber evidence="3">3.5.1.44</ecNumber>
    </recommendedName>
</protein>
<dbReference type="EC" id="3.5.1.44" evidence="3"/>
<dbReference type="SUPFAM" id="SSF64438">
    <property type="entry name" value="CNF1/YfiH-like putative cysteine hydrolases"/>
    <property type="match status" value="1"/>
</dbReference>
<proteinExistence type="inferred from homology"/>
<sequence>MTVSALASPHRITVMQGKSHVASGRETVLTTVLGSCVAACLFDAEAGIGGMNHFLLAEPMSTSGHTVDEHYGVYLMELLINGMLQGGAAKHRMRAHLYGGANLHAGMRAIGTMNADFARSFLRQEGITLTHADLGGTRARRVEFMPALGRARCRLVEGRGPAEQKPIRALPTGGDVELF</sequence>
<evidence type="ECO:0000256" key="1">
    <source>
        <dbReference type="ARBA" id="ARBA00022500"/>
    </source>
</evidence>
<dbReference type="InterPro" id="IPR038592">
    <property type="entry name" value="CheD-like_sf"/>
</dbReference>
<comment type="function">
    <text evidence="3">Probably deamidates glutamine residues to glutamate on methyl-accepting chemotaxis receptors (MCPs), playing an important role in chemotaxis.</text>
</comment>
<accession>A0ABY4X4A1</accession>
<evidence type="ECO:0000256" key="2">
    <source>
        <dbReference type="ARBA" id="ARBA00022801"/>
    </source>
</evidence>